<accession>A0A2H0WNG9</accession>
<organism evidence="2 3">
    <name type="scientific">Candidatus Shapirobacteria bacterium CG09_land_8_20_14_0_10_47_13</name>
    <dbReference type="NCBI Taxonomy" id="1974481"/>
    <lineage>
        <taxon>Bacteria</taxon>
        <taxon>Candidatus Shapironibacteriota</taxon>
    </lineage>
</organism>
<keyword evidence="1" id="KW-0472">Membrane</keyword>
<dbReference type="SUPFAM" id="SSF49464">
    <property type="entry name" value="Carboxypeptidase regulatory domain-like"/>
    <property type="match status" value="1"/>
</dbReference>
<dbReference type="EMBL" id="PEZJ01000003">
    <property type="protein sequence ID" value="PIS14192.1"/>
    <property type="molecule type" value="Genomic_DNA"/>
</dbReference>
<feature type="transmembrane region" description="Helical" evidence="1">
    <location>
        <begin position="26"/>
        <end position="44"/>
    </location>
</feature>
<dbReference type="InterPro" id="IPR008969">
    <property type="entry name" value="CarboxyPept-like_regulatory"/>
</dbReference>
<dbReference type="Proteomes" id="UP000230033">
    <property type="component" value="Unassembled WGS sequence"/>
</dbReference>
<gene>
    <name evidence="2" type="ORF">COT65_00125</name>
</gene>
<keyword evidence="1" id="KW-1133">Transmembrane helix</keyword>
<sequence length="297" mass="33213">MEQHPVPQNIASYEFRLVGDMTIKQFAYLATGCLVGLVLYSSALPAFIKLPLAFGAGFLGFAFAFLPIEERPLSQWLMAFSKAIFAPTQFIWKKQIREPELFRPSTPIPAAAAKNSPIPPTDRKQLEEYLKTLPYQPAATSLDQKEADYLQRLQALGQAAPSVAPTPIIMPIKITPVRKAPVFEAKTSLQLPIPTPPDRPNILVGMVLDATNQMIEGAILEIRRSDDMPVRALKTNKLGQFQIVTPLANDTYEIEIEKEGYQFDIIKIEVKGEIISPLEIHARARAQMENVELRMMN</sequence>
<dbReference type="InterPro" id="IPR024414">
    <property type="entry name" value="Uncharacterised_PrgI"/>
</dbReference>
<evidence type="ECO:0008006" key="4">
    <source>
        <dbReference type="Google" id="ProtNLM"/>
    </source>
</evidence>
<dbReference type="Gene3D" id="2.60.40.1120">
    <property type="entry name" value="Carboxypeptidase-like, regulatory domain"/>
    <property type="match status" value="1"/>
</dbReference>
<keyword evidence="1" id="KW-0812">Transmembrane</keyword>
<dbReference type="Pfam" id="PF12666">
    <property type="entry name" value="PrgI"/>
    <property type="match status" value="1"/>
</dbReference>
<evidence type="ECO:0000313" key="2">
    <source>
        <dbReference type="EMBL" id="PIS14192.1"/>
    </source>
</evidence>
<protein>
    <recommendedName>
        <fullName evidence="4">Carboxypeptidase regulatory-like domain-containing protein</fullName>
    </recommendedName>
</protein>
<dbReference type="AlphaFoldDB" id="A0A2H0WNG9"/>
<evidence type="ECO:0000313" key="3">
    <source>
        <dbReference type="Proteomes" id="UP000230033"/>
    </source>
</evidence>
<proteinExistence type="predicted"/>
<evidence type="ECO:0000256" key="1">
    <source>
        <dbReference type="SAM" id="Phobius"/>
    </source>
</evidence>
<reference evidence="3" key="1">
    <citation type="submission" date="2017-09" db="EMBL/GenBank/DDBJ databases">
        <title>Depth-based differentiation of microbial function through sediment-hosted aquifers and enrichment of novel symbionts in the deep terrestrial subsurface.</title>
        <authorList>
            <person name="Probst A.J."/>
            <person name="Ladd B."/>
            <person name="Jarett J.K."/>
            <person name="Geller-Mcgrath D.E."/>
            <person name="Sieber C.M.K."/>
            <person name="Emerson J.B."/>
            <person name="Anantharaman K."/>
            <person name="Thomas B.C."/>
            <person name="Malmstrom R."/>
            <person name="Stieglmeier M."/>
            <person name="Klingl A."/>
            <person name="Woyke T."/>
            <person name="Ryan C.M."/>
            <person name="Banfield J.F."/>
        </authorList>
    </citation>
    <scope>NUCLEOTIDE SEQUENCE [LARGE SCALE GENOMIC DNA]</scope>
</reference>
<name>A0A2H0WNG9_9BACT</name>
<comment type="caution">
    <text evidence="2">The sequence shown here is derived from an EMBL/GenBank/DDBJ whole genome shotgun (WGS) entry which is preliminary data.</text>
</comment>